<dbReference type="GO" id="GO:0016491">
    <property type="term" value="F:oxidoreductase activity"/>
    <property type="evidence" value="ECO:0007669"/>
    <property type="project" value="UniProtKB-KW"/>
</dbReference>
<dbReference type="PANTHER" id="PTHR11732">
    <property type="entry name" value="ALDO/KETO REDUCTASE"/>
    <property type="match status" value="1"/>
</dbReference>
<evidence type="ECO:0000256" key="8">
    <source>
        <dbReference type="ARBA" id="ARBA00047534"/>
    </source>
</evidence>
<dbReference type="Gene3D" id="3.20.20.100">
    <property type="entry name" value="NADP-dependent oxidoreductase domain"/>
    <property type="match status" value="1"/>
</dbReference>
<comment type="catalytic activity">
    <reaction evidence="9">
        <text>xylitol + NAD(+) = D-xylose + NADH + H(+)</text>
        <dbReference type="Rhea" id="RHEA:27441"/>
        <dbReference type="ChEBI" id="CHEBI:15378"/>
        <dbReference type="ChEBI" id="CHEBI:17151"/>
        <dbReference type="ChEBI" id="CHEBI:53455"/>
        <dbReference type="ChEBI" id="CHEBI:57540"/>
        <dbReference type="ChEBI" id="CHEBI:57945"/>
        <dbReference type="EC" id="1.1.1.307"/>
    </reaction>
</comment>
<dbReference type="SUPFAM" id="SSF51430">
    <property type="entry name" value="NAD(P)-linked oxidoreductase"/>
    <property type="match status" value="1"/>
</dbReference>
<dbReference type="InterPro" id="IPR023210">
    <property type="entry name" value="NADP_OxRdtase_dom"/>
</dbReference>
<gene>
    <name evidence="11" type="ORF">M747DRAFT_325935</name>
</gene>
<evidence type="ECO:0000256" key="4">
    <source>
        <dbReference type="ARBA" id="ARBA00022629"/>
    </source>
</evidence>
<proteinExistence type="inferred from homology"/>
<comment type="similarity">
    <text evidence="2">Belongs to the aldo/keto reductase family.</text>
</comment>
<comment type="function">
    <text evidence="7">Catalyzes the initial reaction in the xylose utilization pathway by reducing D-xylose into xylitol. Xylose is a major component of hemicelluloses such as xylan. Most fungi utilize D-xylose via three enzymatic reactions, xylose reductase (XR), xylitol dehydrogenase (XDH), and xylulokinase, to form xylulose 5-phosphate, which enters pentose phosphate pathway.</text>
</comment>
<evidence type="ECO:0000256" key="3">
    <source>
        <dbReference type="ARBA" id="ARBA00012845"/>
    </source>
</evidence>
<dbReference type="InterPro" id="IPR020471">
    <property type="entry name" value="AKR"/>
</dbReference>
<keyword evidence="4" id="KW-0119">Carbohydrate metabolism</keyword>
<dbReference type="GO" id="GO:0042732">
    <property type="term" value="P:D-xylose metabolic process"/>
    <property type="evidence" value="ECO:0007669"/>
    <property type="project" value="UniProtKB-KW"/>
</dbReference>
<comment type="catalytic activity">
    <reaction evidence="8">
        <text>xylitol + NADP(+) = D-xylose + NADPH + H(+)</text>
        <dbReference type="Rhea" id="RHEA:27445"/>
        <dbReference type="ChEBI" id="CHEBI:15378"/>
        <dbReference type="ChEBI" id="CHEBI:17151"/>
        <dbReference type="ChEBI" id="CHEBI:53455"/>
        <dbReference type="ChEBI" id="CHEBI:57783"/>
        <dbReference type="ChEBI" id="CHEBI:58349"/>
        <dbReference type="EC" id="1.1.1.307"/>
    </reaction>
</comment>
<evidence type="ECO:0000256" key="6">
    <source>
        <dbReference type="ARBA" id="ARBA00023027"/>
    </source>
</evidence>
<evidence type="ECO:0000256" key="2">
    <source>
        <dbReference type="ARBA" id="ARBA00007905"/>
    </source>
</evidence>
<accession>A0A370BJ71</accession>
<dbReference type="Pfam" id="PF00248">
    <property type="entry name" value="Aldo_ket_red"/>
    <property type="match status" value="1"/>
</dbReference>
<organism evidence="11 12">
    <name type="scientific">Aspergillus niger ATCC 13496</name>
    <dbReference type="NCBI Taxonomy" id="1353008"/>
    <lineage>
        <taxon>Eukaryota</taxon>
        <taxon>Fungi</taxon>
        <taxon>Dikarya</taxon>
        <taxon>Ascomycota</taxon>
        <taxon>Pezizomycotina</taxon>
        <taxon>Eurotiomycetes</taxon>
        <taxon>Eurotiomycetidae</taxon>
        <taxon>Eurotiales</taxon>
        <taxon>Aspergillaceae</taxon>
        <taxon>Aspergillus</taxon>
        <taxon>Aspergillus subgen. Circumdati</taxon>
    </lineage>
</organism>
<dbReference type="Proteomes" id="UP000253845">
    <property type="component" value="Unassembled WGS sequence"/>
</dbReference>
<dbReference type="EMBL" id="KZ851946">
    <property type="protein sequence ID" value="RDH15634.1"/>
    <property type="molecule type" value="Genomic_DNA"/>
</dbReference>
<evidence type="ECO:0000313" key="11">
    <source>
        <dbReference type="EMBL" id="RDH15634.1"/>
    </source>
</evidence>
<dbReference type="EC" id="1.1.1.307" evidence="3"/>
<sequence>MSLGKKVTLNSGAQIPQLGFGTWQSAPGQVGDAVYEALKAGYRHLDLATIYQNQREVAEGIKRAYKDVPGLKREDIFITSKLWNSQHDPAVVEKALDECLAELELDYLDLYLVHWPVSFTTGSELFPLVKDSSVEGGDVVINDDISIVDTWKAMTQLPKSKARTVGVSNHMIPHLEAIINATGVVPAVNQIERHPVLQSNELIEYCQKKGIHVTAYSAFGNNGFGVPLLVTRPEVKEVAESASKRLGTTVTPAQVILAWSQVGGHSVIPKSVTPSRIHENFKEVELTPEEIAKVSELGKDRRRYNTPYVANTPRWDIDIFGEEEEKPAGHKIWSPVLFAAGYSSSAWVGRGKVSWDTVHLVGNHTPLLRQQTTPRFARLSF</sequence>
<feature type="domain" description="NADP-dependent oxidoreductase" evidence="10">
    <location>
        <begin position="18"/>
        <end position="297"/>
    </location>
</feature>
<evidence type="ECO:0000256" key="5">
    <source>
        <dbReference type="ARBA" id="ARBA00023002"/>
    </source>
</evidence>
<dbReference type="PRINTS" id="PR00069">
    <property type="entry name" value="ALDKETRDTASE"/>
</dbReference>
<evidence type="ECO:0000256" key="7">
    <source>
        <dbReference type="ARBA" id="ARBA00025065"/>
    </source>
</evidence>
<evidence type="ECO:0000313" key="12">
    <source>
        <dbReference type="Proteomes" id="UP000253845"/>
    </source>
</evidence>
<name>A0A370BJ71_ASPNG</name>
<dbReference type="InterPro" id="IPR036812">
    <property type="entry name" value="NAD(P)_OxRdtase_dom_sf"/>
</dbReference>
<dbReference type="AlphaFoldDB" id="A0A370BJ71"/>
<evidence type="ECO:0000256" key="1">
    <source>
        <dbReference type="ARBA" id="ARBA00004722"/>
    </source>
</evidence>
<comment type="pathway">
    <text evidence="1">Carbohydrate metabolism; D-xylose degradation.</text>
</comment>
<evidence type="ECO:0000259" key="10">
    <source>
        <dbReference type="Pfam" id="PF00248"/>
    </source>
</evidence>
<keyword evidence="4" id="KW-0859">Xylose metabolism</keyword>
<dbReference type="FunFam" id="3.20.20.100:FF:000007">
    <property type="entry name" value="NAD(P)H-dependent D-xylose reductase xyl1"/>
    <property type="match status" value="1"/>
</dbReference>
<dbReference type="VEuPathDB" id="FungiDB:M747DRAFT_325935"/>
<keyword evidence="6" id="KW-0520">NAD</keyword>
<keyword evidence="5" id="KW-0560">Oxidoreductase</keyword>
<protein>
    <recommendedName>
        <fullName evidence="3">D-xylose reductase [NAD(P)H]</fullName>
        <ecNumber evidence="3">1.1.1.307</ecNumber>
    </recommendedName>
</protein>
<reference evidence="11 12" key="1">
    <citation type="submission" date="2018-07" db="EMBL/GenBank/DDBJ databases">
        <title>Section-level genome sequencing of Aspergillus section Nigri to investigate inter- and intra-species variation.</title>
        <authorList>
            <consortium name="DOE Joint Genome Institute"/>
            <person name="Vesth T.C."/>
            <person name="Nybo J.L."/>
            <person name="Theobald S."/>
            <person name="Frisvad J.C."/>
            <person name="Larsen T.O."/>
            <person name="Nielsen K.F."/>
            <person name="Hoof J.B."/>
            <person name="Brandl J."/>
            <person name="Salamov A."/>
            <person name="Riley R."/>
            <person name="Gladden J.M."/>
            <person name="Phatale P."/>
            <person name="Nielsen M.T."/>
            <person name="Lyhne E.K."/>
            <person name="Kogle M.E."/>
            <person name="Strasser K."/>
            <person name="McDonnell E."/>
            <person name="Barry K."/>
            <person name="Clum A."/>
            <person name="Chen C."/>
            <person name="Nolan M."/>
            <person name="Sandor L."/>
            <person name="Kuo A."/>
            <person name="Lipzen A."/>
            <person name="Hainaut M."/>
            <person name="Drula E."/>
            <person name="Tsang A."/>
            <person name="Magnuson J.K."/>
            <person name="Henrissat B."/>
            <person name="Wiebenga A."/>
            <person name="Simmons B.A."/>
            <person name="Makela M.R."/>
            <person name="De vries R.P."/>
            <person name="Grigoriev I.V."/>
            <person name="Mortensen U.H."/>
            <person name="Baker S.E."/>
            <person name="Andersen M.R."/>
        </authorList>
    </citation>
    <scope>NUCLEOTIDE SEQUENCE [LARGE SCALE GENOMIC DNA]</scope>
    <source>
        <strain evidence="11 12">ATCC 13496</strain>
    </source>
</reference>
<evidence type="ECO:0000256" key="9">
    <source>
        <dbReference type="ARBA" id="ARBA00049485"/>
    </source>
</evidence>